<dbReference type="EMBL" id="JAQIZZ010000006">
    <property type="protein sequence ID" value="KAJ5538066.1"/>
    <property type="molecule type" value="Genomic_DNA"/>
</dbReference>
<keyword evidence="3" id="KW-1185">Reference proteome</keyword>
<protein>
    <submittedName>
        <fullName evidence="2">Alpha/beta-hydrolase</fullName>
    </submittedName>
</protein>
<feature type="domain" description="AB hydrolase-1" evidence="1">
    <location>
        <begin position="105"/>
        <end position="366"/>
    </location>
</feature>
<evidence type="ECO:0000313" key="3">
    <source>
        <dbReference type="Proteomes" id="UP001220324"/>
    </source>
</evidence>
<reference evidence="2 3" key="1">
    <citation type="journal article" date="2023" name="IMA Fungus">
        <title>Comparative genomic study of the Penicillium genus elucidates a diverse pangenome and 15 lateral gene transfer events.</title>
        <authorList>
            <person name="Petersen C."/>
            <person name="Sorensen T."/>
            <person name="Nielsen M.R."/>
            <person name="Sondergaard T.E."/>
            <person name="Sorensen J.L."/>
            <person name="Fitzpatrick D.A."/>
            <person name="Frisvad J.C."/>
            <person name="Nielsen K.L."/>
        </authorList>
    </citation>
    <scope>NUCLEOTIDE SEQUENCE [LARGE SCALE GENOMIC DNA]</scope>
    <source>
        <strain evidence="2 3">IBT 35679</strain>
    </source>
</reference>
<dbReference type="InterPro" id="IPR000073">
    <property type="entry name" value="AB_hydrolase_1"/>
</dbReference>
<name>A0AAD6CSP2_9EURO</name>
<dbReference type="InterPro" id="IPR029058">
    <property type="entry name" value="AB_hydrolase_fold"/>
</dbReference>
<comment type="caution">
    <text evidence="2">The sequence shown here is derived from an EMBL/GenBank/DDBJ whole genome shotgun (WGS) entry which is preliminary data.</text>
</comment>
<gene>
    <name evidence="2" type="ORF">N7494_007545</name>
</gene>
<dbReference type="Pfam" id="PF12697">
    <property type="entry name" value="Abhydrolase_6"/>
    <property type="match status" value="1"/>
</dbReference>
<organism evidence="2 3">
    <name type="scientific">Penicillium frequentans</name>
    <dbReference type="NCBI Taxonomy" id="3151616"/>
    <lineage>
        <taxon>Eukaryota</taxon>
        <taxon>Fungi</taxon>
        <taxon>Dikarya</taxon>
        <taxon>Ascomycota</taxon>
        <taxon>Pezizomycotina</taxon>
        <taxon>Eurotiomycetes</taxon>
        <taxon>Eurotiomycetidae</taxon>
        <taxon>Eurotiales</taxon>
        <taxon>Aspergillaceae</taxon>
        <taxon>Penicillium</taxon>
    </lineage>
</organism>
<evidence type="ECO:0000313" key="2">
    <source>
        <dbReference type="EMBL" id="KAJ5538066.1"/>
    </source>
</evidence>
<sequence length="438" mass="49325">MTMKHFEVFEHKVLSSYVREYAGATILNQEEKLYLPVKQYVPQRGPVNTANVPAVTIIAAAAIGPPKEVYEPVWEALYEQSSALGFNIGSIWIADPVNIAQGERLNHGKLGEDPSWMDHSRDLMQMINQFRDQMPRPLIGIGHSAGGAQIANIAFMHPRLLSSLIFLDPAILKTPPTPFREHPVFHIFILGRPASWPSREKAEASLAKFPNYMTWHPRSLQRFFEHGLIELTEANPQLEDSSKERPVALTTSVAQEIHYMGRRSLTQRLADGTLITNYEETPDLDPMDAERDDPLYRHEMRATWDRLPELRPSAKFILGGKSYTPLHELQEGAQRCGTGRSGSGGAQKGRVCQVVLKKGSHFFPMELVDDTAKECATWISQEVHRWVKQEQKFREGIEQRLQNGDRIGEDLAPWMREVMASCAAIGKAKAAQAAKSKI</sequence>
<dbReference type="SUPFAM" id="SSF53474">
    <property type="entry name" value="alpha/beta-Hydrolases"/>
    <property type="match status" value="1"/>
</dbReference>
<dbReference type="AlphaFoldDB" id="A0AAD6CSP2"/>
<accession>A0AAD6CSP2</accession>
<dbReference type="GO" id="GO:0017000">
    <property type="term" value="P:antibiotic biosynthetic process"/>
    <property type="evidence" value="ECO:0007669"/>
    <property type="project" value="UniProtKB-ARBA"/>
</dbReference>
<dbReference type="Gene3D" id="3.40.50.1820">
    <property type="entry name" value="alpha/beta hydrolase"/>
    <property type="match status" value="1"/>
</dbReference>
<evidence type="ECO:0000259" key="1">
    <source>
        <dbReference type="Pfam" id="PF12697"/>
    </source>
</evidence>
<dbReference type="Proteomes" id="UP001220324">
    <property type="component" value="Unassembled WGS sequence"/>
</dbReference>
<dbReference type="GO" id="GO:0072330">
    <property type="term" value="P:monocarboxylic acid biosynthetic process"/>
    <property type="evidence" value="ECO:0007669"/>
    <property type="project" value="UniProtKB-ARBA"/>
</dbReference>
<proteinExistence type="predicted"/>